<feature type="transmembrane region" description="Helical" evidence="1">
    <location>
        <begin position="82"/>
        <end position="101"/>
    </location>
</feature>
<keyword evidence="1" id="KW-0812">Transmembrane</keyword>
<protein>
    <submittedName>
        <fullName evidence="2">Uncharacterized protein</fullName>
    </submittedName>
</protein>
<keyword evidence="1" id="KW-1133">Transmembrane helix</keyword>
<evidence type="ECO:0000313" key="3">
    <source>
        <dbReference type="Proteomes" id="UP000183461"/>
    </source>
</evidence>
<sequence>MKKKAITDKLSDKNMLDDLQALLNEELAKPLEERDLDAIEKITNAMVDINDEEIPQPVPAEKVLAEAAARKKRHRIVLLRKWAAVLSACFALCIGLNFYTLRTYGSNVFEAMINMARSGFSIDTSQLRDIDPAAPVAASTTATTAGIYTTTTTVAATQVSGMFTTTVPGTYATAVTATNVPASTTTVPVPAGDSPMANMLSRCDEEAVGMAEEMLTKAETVGIYPCYPTQLPTDFGSMTCTDFHNEKLKDSNDCYFTFENSASKIDITVEEYYSEELLPNVLVPSDDDSYDIFRGKEISGFIMGDSRKCTAVFVYGNTVYTLHGSGVNYNELEVIAEGFVPYPSEFIKK</sequence>
<gene>
    <name evidence="2" type="ORF">SAMN02910280_2822</name>
</gene>
<reference evidence="2 3" key="1">
    <citation type="submission" date="2016-11" db="EMBL/GenBank/DDBJ databases">
        <authorList>
            <person name="Jaros S."/>
            <person name="Januszkiewicz K."/>
            <person name="Wedrychowicz H."/>
        </authorList>
    </citation>
    <scope>NUCLEOTIDE SEQUENCE [LARGE SCALE GENOMIC DNA]</scope>
    <source>
        <strain evidence="2 3">YL228</strain>
    </source>
</reference>
<evidence type="ECO:0000313" key="2">
    <source>
        <dbReference type="EMBL" id="SFW48012.1"/>
    </source>
</evidence>
<evidence type="ECO:0000256" key="1">
    <source>
        <dbReference type="SAM" id="Phobius"/>
    </source>
</evidence>
<dbReference type="Proteomes" id="UP000183461">
    <property type="component" value="Unassembled WGS sequence"/>
</dbReference>
<dbReference type="RefSeq" id="WP_072301007.1">
    <property type="nucleotide sequence ID" value="NZ_FPIP01000009.1"/>
</dbReference>
<organism evidence="2 3">
    <name type="scientific">Ruminococcus flavefaciens</name>
    <dbReference type="NCBI Taxonomy" id="1265"/>
    <lineage>
        <taxon>Bacteria</taxon>
        <taxon>Bacillati</taxon>
        <taxon>Bacillota</taxon>
        <taxon>Clostridia</taxon>
        <taxon>Eubacteriales</taxon>
        <taxon>Oscillospiraceae</taxon>
        <taxon>Ruminococcus</taxon>
    </lineage>
</organism>
<name>A0A1K1PK67_RUMFL</name>
<dbReference type="EMBL" id="FPIP01000009">
    <property type="protein sequence ID" value="SFW48012.1"/>
    <property type="molecule type" value="Genomic_DNA"/>
</dbReference>
<proteinExistence type="predicted"/>
<dbReference type="AlphaFoldDB" id="A0A1K1PK67"/>
<keyword evidence="1" id="KW-0472">Membrane</keyword>
<accession>A0A1K1PK67</accession>